<dbReference type="OrthoDB" id="10396202at2759"/>
<feature type="signal peptide" evidence="1">
    <location>
        <begin position="1"/>
        <end position="22"/>
    </location>
</feature>
<organism evidence="3 4">
    <name type="scientific">Patiria miniata</name>
    <name type="common">Bat star</name>
    <name type="synonym">Asterina miniata</name>
    <dbReference type="NCBI Taxonomy" id="46514"/>
    <lineage>
        <taxon>Eukaryota</taxon>
        <taxon>Metazoa</taxon>
        <taxon>Echinodermata</taxon>
        <taxon>Eleutherozoa</taxon>
        <taxon>Asterozoa</taxon>
        <taxon>Asteroidea</taxon>
        <taxon>Valvatacea</taxon>
        <taxon>Valvatida</taxon>
        <taxon>Asterinidae</taxon>
        <taxon>Patiria</taxon>
    </lineage>
</organism>
<dbReference type="RefSeq" id="XP_038058537.1">
    <property type="nucleotide sequence ID" value="XM_038202609.1"/>
</dbReference>
<dbReference type="InterPro" id="IPR004094">
    <property type="entry name" value="Antistasin-like"/>
</dbReference>
<sequence>MVSVSDYLIFLLGCSSFLAARAGVCSNHGQAPTTTTKKAGVDCVECDITCALPLQRDENGCEICSCILPQCEGLFPTWCTNPCSQQSCSEYRTNGELDDSQCVPREGDVTCQTGCGCPDGRAIDDLPDFPFAECVAKEECGCSDSNAPDGYLKLGYKYKKTESEEVCTCGSNNIVDCVFDPKPQCPVVNGCGWGCQVIPGRSGCEICVCT</sequence>
<dbReference type="Pfam" id="PF02822">
    <property type="entry name" value="Antistasin"/>
    <property type="match status" value="1"/>
</dbReference>
<dbReference type="InterPro" id="IPR011061">
    <property type="entry name" value="Hirudin/antistatin"/>
</dbReference>
<keyword evidence="4" id="KW-1185">Reference proteome</keyword>
<protein>
    <recommendedName>
        <fullName evidence="2">Antistasin-like domain-containing protein</fullName>
    </recommendedName>
</protein>
<evidence type="ECO:0000313" key="3">
    <source>
        <dbReference type="EnsemblMetazoa" id="XP_038058537.1"/>
    </source>
</evidence>
<accession>A0A914A3V9</accession>
<dbReference type="EnsemblMetazoa" id="XM_038202609.1">
    <property type="protein sequence ID" value="XP_038058537.1"/>
    <property type="gene ID" value="LOC119729820"/>
</dbReference>
<dbReference type="OMA" id="VECDITC"/>
<dbReference type="GeneID" id="119729820"/>
<reference evidence="3" key="1">
    <citation type="submission" date="2022-11" db="UniProtKB">
        <authorList>
            <consortium name="EnsemblMetazoa"/>
        </authorList>
    </citation>
    <scope>IDENTIFICATION</scope>
</reference>
<feature type="chain" id="PRO_5037087664" description="Antistasin-like domain-containing protein" evidence="1">
    <location>
        <begin position="23"/>
        <end position="210"/>
    </location>
</feature>
<evidence type="ECO:0000256" key="1">
    <source>
        <dbReference type="SAM" id="SignalP"/>
    </source>
</evidence>
<feature type="domain" description="Antistasin-like" evidence="2">
    <location>
        <begin position="43"/>
        <end position="66"/>
    </location>
</feature>
<evidence type="ECO:0000259" key="2">
    <source>
        <dbReference type="Pfam" id="PF02822"/>
    </source>
</evidence>
<name>A0A914A3V9_PATMI</name>
<keyword evidence="1" id="KW-0732">Signal</keyword>
<dbReference type="Proteomes" id="UP000887568">
    <property type="component" value="Unplaced"/>
</dbReference>
<dbReference type="AlphaFoldDB" id="A0A914A3V9"/>
<proteinExistence type="predicted"/>
<dbReference type="SUPFAM" id="SSF57262">
    <property type="entry name" value="Leech antihemostatic proteins"/>
    <property type="match status" value="1"/>
</dbReference>
<evidence type="ECO:0000313" key="4">
    <source>
        <dbReference type="Proteomes" id="UP000887568"/>
    </source>
</evidence>
<dbReference type="GO" id="GO:0004867">
    <property type="term" value="F:serine-type endopeptidase inhibitor activity"/>
    <property type="evidence" value="ECO:0007669"/>
    <property type="project" value="InterPro"/>
</dbReference>